<comment type="function">
    <text evidence="8 11">Allows the formation of correctly charged Asn-tRNA(Asn) or Gln-tRNA(Gln) through the transamidation of misacylated Asp-tRNA(Asn) or Glu-tRNA(Gln) in organisms which lack either or both of asparaginyl-tRNA or glutaminyl-tRNA synthetases. The reaction takes place in the presence of glutamine and ATP through an activated phospho-Asp-tRNA(Asn) or phospho-Glu-tRNA(Gln).</text>
</comment>
<organism evidence="13 14">
    <name type="scientific">Chloracidobacterium sp. N</name>
    <dbReference type="NCBI Taxonomy" id="2821540"/>
    <lineage>
        <taxon>Bacteria</taxon>
        <taxon>Pseudomonadati</taxon>
        <taxon>Acidobacteriota</taxon>
        <taxon>Terriglobia</taxon>
        <taxon>Terriglobales</taxon>
        <taxon>Acidobacteriaceae</taxon>
        <taxon>Chloracidobacterium</taxon>
        <taxon>Chloracidobacterium aggregatum</taxon>
    </lineage>
</organism>
<comment type="catalytic activity">
    <reaction evidence="10 11">
        <text>L-glutamyl-tRNA(Gln) + L-glutamine + ATP + H2O = L-glutaminyl-tRNA(Gln) + L-glutamate + ADP + phosphate + H(+)</text>
        <dbReference type="Rhea" id="RHEA:17521"/>
        <dbReference type="Rhea" id="RHEA-COMP:9681"/>
        <dbReference type="Rhea" id="RHEA-COMP:9684"/>
        <dbReference type="ChEBI" id="CHEBI:15377"/>
        <dbReference type="ChEBI" id="CHEBI:15378"/>
        <dbReference type="ChEBI" id="CHEBI:29985"/>
        <dbReference type="ChEBI" id="CHEBI:30616"/>
        <dbReference type="ChEBI" id="CHEBI:43474"/>
        <dbReference type="ChEBI" id="CHEBI:58359"/>
        <dbReference type="ChEBI" id="CHEBI:78520"/>
        <dbReference type="ChEBI" id="CHEBI:78521"/>
        <dbReference type="ChEBI" id="CHEBI:456216"/>
    </reaction>
</comment>
<evidence type="ECO:0000313" key="13">
    <source>
        <dbReference type="EMBL" id="QUV93080.1"/>
    </source>
</evidence>
<dbReference type="PROSITE" id="PS01234">
    <property type="entry name" value="GATB"/>
    <property type="match status" value="1"/>
</dbReference>
<dbReference type="EMBL" id="CP072642">
    <property type="protein sequence ID" value="QUV93080.1"/>
    <property type="molecule type" value="Genomic_DNA"/>
</dbReference>
<gene>
    <name evidence="11 13" type="primary">gatB</name>
    <name evidence="13" type="ORF">J8C05_06745</name>
</gene>
<evidence type="ECO:0000256" key="6">
    <source>
        <dbReference type="ARBA" id="ARBA00022840"/>
    </source>
</evidence>
<dbReference type="Gene3D" id="1.10.10.410">
    <property type="match status" value="1"/>
</dbReference>
<evidence type="ECO:0000256" key="4">
    <source>
        <dbReference type="ARBA" id="ARBA00022598"/>
    </source>
</evidence>
<dbReference type="InterPro" id="IPR003789">
    <property type="entry name" value="Asn/Gln_tRNA_amidoTrase-B-like"/>
</dbReference>
<reference evidence="13 14" key="1">
    <citation type="submission" date="2021-03" db="EMBL/GenBank/DDBJ databases">
        <title>Genomic and phenotypic characterization of Chloracidobacterium isolates provides evidence for multiple species.</title>
        <authorList>
            <person name="Saini M.K."/>
            <person name="Costas A.M.G."/>
            <person name="Tank M."/>
            <person name="Bryant D.A."/>
        </authorList>
    </citation>
    <scope>NUCLEOTIDE SEQUENCE [LARGE SCALE GENOMIC DNA]</scope>
    <source>
        <strain evidence="13 14">N</strain>
    </source>
</reference>
<proteinExistence type="inferred from homology"/>
<evidence type="ECO:0000256" key="2">
    <source>
        <dbReference type="ARBA" id="ARBA00011123"/>
    </source>
</evidence>
<dbReference type="InterPro" id="IPR004413">
    <property type="entry name" value="GatB"/>
</dbReference>
<evidence type="ECO:0000256" key="8">
    <source>
        <dbReference type="ARBA" id="ARBA00024799"/>
    </source>
</evidence>
<dbReference type="SMART" id="SM00845">
    <property type="entry name" value="GatB_Yqey"/>
    <property type="match status" value="1"/>
</dbReference>
<keyword evidence="4 11" id="KW-0436">Ligase</keyword>
<dbReference type="SUPFAM" id="SSF55931">
    <property type="entry name" value="Glutamine synthetase/guanido kinase"/>
    <property type="match status" value="1"/>
</dbReference>
<dbReference type="InterPro" id="IPR006075">
    <property type="entry name" value="Asn/Gln-tRNA_Trfase_suB/E_cat"/>
</dbReference>
<evidence type="ECO:0000256" key="5">
    <source>
        <dbReference type="ARBA" id="ARBA00022741"/>
    </source>
</evidence>
<dbReference type="InterPro" id="IPR017958">
    <property type="entry name" value="Gln-tRNA_amidoTrfase_suB_CS"/>
</dbReference>
<dbReference type="InterPro" id="IPR023168">
    <property type="entry name" value="GatB_Yqey_C_2"/>
</dbReference>
<dbReference type="RefSeq" id="WP_211421495.1">
    <property type="nucleotide sequence ID" value="NZ_CP072642.1"/>
</dbReference>
<dbReference type="InterPro" id="IPR018027">
    <property type="entry name" value="Asn/Gln_amidotransferase"/>
</dbReference>
<evidence type="ECO:0000256" key="9">
    <source>
        <dbReference type="ARBA" id="ARBA00047380"/>
    </source>
</evidence>
<dbReference type="PANTHER" id="PTHR11659:SF0">
    <property type="entry name" value="GLUTAMYL-TRNA(GLN) AMIDOTRANSFERASE SUBUNIT B, MITOCHONDRIAL"/>
    <property type="match status" value="1"/>
</dbReference>
<dbReference type="InterPro" id="IPR017959">
    <property type="entry name" value="Asn/Gln-tRNA_amidoTrfase_suB/E"/>
</dbReference>
<protein>
    <recommendedName>
        <fullName evidence="3 11">Aspartyl/glutamyl-tRNA(Asn/Gln) amidotransferase subunit B</fullName>
        <shortName evidence="11">Asp/Glu-ADT subunit B</shortName>
        <ecNumber evidence="11">6.3.5.-</ecNumber>
    </recommendedName>
</protein>
<dbReference type="Gene3D" id="1.10.150.380">
    <property type="entry name" value="GatB domain, N-terminal subdomain"/>
    <property type="match status" value="1"/>
</dbReference>
<evidence type="ECO:0000256" key="7">
    <source>
        <dbReference type="ARBA" id="ARBA00022917"/>
    </source>
</evidence>
<evidence type="ECO:0000313" key="14">
    <source>
        <dbReference type="Proteomes" id="UP000677668"/>
    </source>
</evidence>
<evidence type="ECO:0000256" key="11">
    <source>
        <dbReference type="HAMAP-Rule" id="MF_00121"/>
    </source>
</evidence>
<dbReference type="Pfam" id="PF02934">
    <property type="entry name" value="GatB_N"/>
    <property type="match status" value="1"/>
</dbReference>
<sequence>MTDLAKLLREKYEPVIGLEIHAQLKTRTKIFCPCPTDFGAEPNANTCPVCLGLPGALPVLNQLVVEKAALAAFALNLHINETSVFARKNYFYPDLPKGYQISQYDQPFSVSGYVEIPTSERDETGRPVEWRLKTFRIQRMHIEEDAGKSLHEGMPDSDTSSYVNLNRSGVPLVEIVSEPDFRSSWEAYDYVQYLRRALLYVDACDGNMEEGSLRCDANVSIRRRGSTTLGTRTETKNLNSFRFIQRAIDYEIARQIRVLEEGGHIVQETRLWNEREARTYTMRSKEEAHDYRYFPEPDLPPLVLTAETIAALRSRMPELPEPRRRRFAESYGLSFEDSSLMTTTREMADFFEACVEASGNARAAFNWIANELLARIPAEKLSLESSPISPAALAELIALVADGTLSTKLAKEVFERMLTTGKAAREIVQELGGGQVSDVGQIEAIAAEVIAANPKQAAEYRGGKTPLLAFFVGQVMKATKGKANPQVVNEVLKRLLDTP</sequence>
<comment type="catalytic activity">
    <reaction evidence="9 11">
        <text>L-aspartyl-tRNA(Asn) + L-glutamine + ATP + H2O = L-asparaginyl-tRNA(Asn) + L-glutamate + ADP + phosphate + 2 H(+)</text>
        <dbReference type="Rhea" id="RHEA:14513"/>
        <dbReference type="Rhea" id="RHEA-COMP:9674"/>
        <dbReference type="Rhea" id="RHEA-COMP:9677"/>
        <dbReference type="ChEBI" id="CHEBI:15377"/>
        <dbReference type="ChEBI" id="CHEBI:15378"/>
        <dbReference type="ChEBI" id="CHEBI:29985"/>
        <dbReference type="ChEBI" id="CHEBI:30616"/>
        <dbReference type="ChEBI" id="CHEBI:43474"/>
        <dbReference type="ChEBI" id="CHEBI:58359"/>
        <dbReference type="ChEBI" id="CHEBI:78515"/>
        <dbReference type="ChEBI" id="CHEBI:78516"/>
        <dbReference type="ChEBI" id="CHEBI:456216"/>
    </reaction>
</comment>
<dbReference type="SUPFAM" id="SSF89095">
    <property type="entry name" value="GatB/YqeY motif"/>
    <property type="match status" value="1"/>
</dbReference>
<keyword evidence="5 11" id="KW-0547">Nucleotide-binding</keyword>
<name>A0ABX8AXK0_9BACT</name>
<accession>A0ABX8AXK0</accession>
<keyword evidence="14" id="KW-1185">Reference proteome</keyword>
<evidence type="ECO:0000259" key="12">
    <source>
        <dbReference type="SMART" id="SM00845"/>
    </source>
</evidence>
<evidence type="ECO:0000256" key="1">
    <source>
        <dbReference type="ARBA" id="ARBA00005306"/>
    </source>
</evidence>
<dbReference type="NCBIfam" id="NF004012">
    <property type="entry name" value="PRK05477.1-2"/>
    <property type="match status" value="1"/>
</dbReference>
<comment type="subunit">
    <text evidence="2 11">Heterotrimer of A, B and C subunits.</text>
</comment>
<feature type="domain" description="Asn/Gln amidotransferase" evidence="12">
    <location>
        <begin position="349"/>
        <end position="496"/>
    </location>
</feature>
<dbReference type="InterPro" id="IPR014746">
    <property type="entry name" value="Gln_synth/guanido_kin_cat_dom"/>
</dbReference>
<dbReference type="Pfam" id="PF02637">
    <property type="entry name" value="GatB_Yqey"/>
    <property type="match status" value="1"/>
</dbReference>
<dbReference type="PANTHER" id="PTHR11659">
    <property type="entry name" value="GLUTAMYL-TRNA GLN AMIDOTRANSFERASE SUBUNIT B MITOCHONDRIAL AND PROKARYOTIC PET112-RELATED"/>
    <property type="match status" value="1"/>
</dbReference>
<dbReference type="Proteomes" id="UP000677668">
    <property type="component" value="Chromosome 1"/>
</dbReference>
<dbReference type="NCBIfam" id="NF004014">
    <property type="entry name" value="PRK05477.1-4"/>
    <property type="match status" value="1"/>
</dbReference>
<dbReference type="HAMAP" id="MF_00121">
    <property type="entry name" value="GatB"/>
    <property type="match status" value="1"/>
</dbReference>
<dbReference type="EC" id="6.3.5.-" evidence="11"/>
<evidence type="ECO:0000256" key="10">
    <source>
        <dbReference type="ARBA" id="ARBA00047913"/>
    </source>
</evidence>
<evidence type="ECO:0000256" key="3">
    <source>
        <dbReference type="ARBA" id="ARBA00016923"/>
    </source>
</evidence>
<comment type="similarity">
    <text evidence="1 11">Belongs to the GatB/GatE family. GatB subfamily.</text>
</comment>
<keyword evidence="7 11" id="KW-0648">Protein biosynthesis</keyword>
<keyword evidence="6 11" id="KW-0067">ATP-binding</keyword>
<dbReference type="InterPro" id="IPR042114">
    <property type="entry name" value="GatB_C_1"/>
</dbReference>
<dbReference type="NCBIfam" id="TIGR00133">
    <property type="entry name" value="gatB"/>
    <property type="match status" value="1"/>
</dbReference>